<evidence type="ECO:0000313" key="2">
    <source>
        <dbReference type="Proteomes" id="UP001241377"/>
    </source>
</evidence>
<dbReference type="EMBL" id="JASBWR010000079">
    <property type="protein sequence ID" value="KAJ9098044.1"/>
    <property type="molecule type" value="Genomic_DNA"/>
</dbReference>
<comment type="caution">
    <text evidence="1">The sequence shown here is derived from an EMBL/GenBank/DDBJ whole genome shotgun (WGS) entry which is preliminary data.</text>
</comment>
<gene>
    <name evidence="1" type="ORF">QFC19_006479</name>
</gene>
<dbReference type="Proteomes" id="UP001241377">
    <property type="component" value="Unassembled WGS sequence"/>
</dbReference>
<sequence>MSSHPRHFEPPPTPAEPLAFRVHLDTSLAHLIRRYPPSSLAPSGGLYAGLLSVVYLFHQLSPLLPPDYAAEGKTLDQWTQAYWAHATTYQRDLLGDAGVEGIKVRPWRCGVGDDALVYAAFHVVFAVENRGSKDNDDGYGMIELEALCRAVLAQVVGVRSAEQERKHGKPASNEWLYGRAGLLYLLRLIRHTVLSKSDDASALDIIDSTIEALVKEILNAPRPWIWHGKAYVGAVHGSAGIIAQLLLSIKAIAGDDGTERKWVDALEADVEQLLGVQFEGSGNWPSSLPSRDGGGERDKLVQFCHGSPGVIACLSIIAPHYPHLAARIDRSISLAQKDLFARGMLIKEPCLCHGATGNALALSGKKEREAFLSFTTEDAVREMIRQGWTKGSDTPEGLYTGLAGRVWVWAIGATRGFDEGRRFPGFDDV</sequence>
<organism evidence="1 2">
    <name type="scientific">Naganishia cerealis</name>
    <dbReference type="NCBI Taxonomy" id="610337"/>
    <lineage>
        <taxon>Eukaryota</taxon>
        <taxon>Fungi</taxon>
        <taxon>Dikarya</taxon>
        <taxon>Basidiomycota</taxon>
        <taxon>Agaricomycotina</taxon>
        <taxon>Tremellomycetes</taxon>
        <taxon>Filobasidiales</taxon>
        <taxon>Filobasidiaceae</taxon>
        <taxon>Naganishia</taxon>
    </lineage>
</organism>
<protein>
    <submittedName>
        <fullName evidence="1">Uncharacterized protein</fullName>
    </submittedName>
</protein>
<keyword evidence="2" id="KW-1185">Reference proteome</keyword>
<reference evidence="1" key="1">
    <citation type="submission" date="2023-04" db="EMBL/GenBank/DDBJ databases">
        <title>Draft Genome sequencing of Naganishia species isolated from polar environments using Oxford Nanopore Technology.</title>
        <authorList>
            <person name="Leo P."/>
            <person name="Venkateswaran K."/>
        </authorList>
    </citation>
    <scope>NUCLEOTIDE SEQUENCE</scope>
    <source>
        <strain evidence="1">MNA-CCFEE 5261</strain>
    </source>
</reference>
<name>A0ACC2VFV6_9TREE</name>
<accession>A0ACC2VFV6</accession>
<proteinExistence type="predicted"/>
<evidence type="ECO:0000313" key="1">
    <source>
        <dbReference type="EMBL" id="KAJ9098044.1"/>
    </source>
</evidence>